<dbReference type="Proteomes" id="UP000526734">
    <property type="component" value="Unassembled WGS sequence"/>
</dbReference>
<evidence type="ECO:0000313" key="2">
    <source>
        <dbReference type="Proteomes" id="UP000526734"/>
    </source>
</evidence>
<proteinExistence type="predicted"/>
<gene>
    <name evidence="1" type="ORF">H4281_12690</name>
</gene>
<sequence length="339" mass="36250">MAITLADAQLNTQNDIDYAVIDQFRRSSWLMDQVTFDDCVTPGTAGATLTYGYTRLISAAPAAFRAINSEYTSGQAKRQRYTTDLKPLGGSFDLDRVIARLGDARTNETNFQMGELIKSTDTKFANEVVNGDVAVDANGFDGLDKALTGSTTEYLPINNGVSTGYLDWSANTVNTQDKAMGALDVLDDFLSLVVGGAGAIMGNRKSITRVRSLARRSGYYTRSEDALGREIERYGNAVLVDLGTTVSGTTETDIVPIETRDADGAGAGGNITGLTDLYAVRFGLDAFHGVATVGQLLSTWLPDYQHAGAVKKGEVELGPVSMVLKKTTAAAVLRNIKVQ</sequence>
<comment type="caution">
    <text evidence="1">The sequence shown here is derived from an EMBL/GenBank/DDBJ whole genome shotgun (WGS) entry which is preliminary data.</text>
</comment>
<dbReference type="AlphaFoldDB" id="A0A7W3VWI1"/>
<dbReference type="RefSeq" id="WP_182891082.1">
    <property type="nucleotide sequence ID" value="NZ_JACGZW010000004.1"/>
</dbReference>
<name>A0A7W3VWI1_9PSEU</name>
<dbReference type="NCBIfam" id="NF045672">
    <property type="entry name" value="MCP_gp7_epsi_15"/>
    <property type="match status" value="1"/>
</dbReference>
<accession>A0A7W3VWI1</accession>
<evidence type="ECO:0000313" key="1">
    <source>
        <dbReference type="EMBL" id="MBB1153992.1"/>
    </source>
</evidence>
<protein>
    <submittedName>
        <fullName evidence="1">Phage major capsid protein</fullName>
    </submittedName>
</protein>
<dbReference type="InterPro" id="IPR048813">
    <property type="entry name" value="GP7-like"/>
</dbReference>
<organism evidence="1 2">
    <name type="scientific">Amycolatopsis dendrobii</name>
    <dbReference type="NCBI Taxonomy" id="2760662"/>
    <lineage>
        <taxon>Bacteria</taxon>
        <taxon>Bacillati</taxon>
        <taxon>Actinomycetota</taxon>
        <taxon>Actinomycetes</taxon>
        <taxon>Pseudonocardiales</taxon>
        <taxon>Pseudonocardiaceae</taxon>
        <taxon>Amycolatopsis</taxon>
    </lineage>
</organism>
<dbReference type="EMBL" id="JACGZW010000004">
    <property type="protein sequence ID" value="MBB1153992.1"/>
    <property type="molecule type" value="Genomic_DNA"/>
</dbReference>
<keyword evidence="2" id="KW-1185">Reference proteome</keyword>
<reference evidence="1 2" key="1">
    <citation type="submission" date="2020-08" db="EMBL/GenBank/DDBJ databases">
        <title>Amycolatopsis sp. nov. DR6-1 isolated from Dendrobium heterocarpum.</title>
        <authorList>
            <person name="Tedsree N."/>
            <person name="Kuncharoen N."/>
            <person name="Likhitwitayawuid K."/>
            <person name="Tanasupawat S."/>
        </authorList>
    </citation>
    <scope>NUCLEOTIDE SEQUENCE [LARGE SCALE GENOMIC DNA]</scope>
    <source>
        <strain evidence="1 2">DR6-1</strain>
    </source>
</reference>